<evidence type="ECO:0000313" key="3">
    <source>
        <dbReference type="Proteomes" id="UP001324427"/>
    </source>
</evidence>
<feature type="compositionally biased region" description="Basic and acidic residues" evidence="1">
    <location>
        <begin position="62"/>
        <end position="83"/>
    </location>
</feature>
<feature type="compositionally biased region" description="Basic and acidic residues" evidence="1">
    <location>
        <begin position="93"/>
        <end position="114"/>
    </location>
</feature>
<feature type="region of interest" description="Disordered" evidence="1">
    <location>
        <begin position="62"/>
        <end position="120"/>
    </location>
</feature>
<organism evidence="2 3">
    <name type="scientific">Oleoguttula mirabilis</name>
    <dbReference type="NCBI Taxonomy" id="1507867"/>
    <lineage>
        <taxon>Eukaryota</taxon>
        <taxon>Fungi</taxon>
        <taxon>Dikarya</taxon>
        <taxon>Ascomycota</taxon>
        <taxon>Pezizomycotina</taxon>
        <taxon>Dothideomycetes</taxon>
        <taxon>Dothideomycetidae</taxon>
        <taxon>Mycosphaerellales</taxon>
        <taxon>Teratosphaeriaceae</taxon>
        <taxon>Oleoguttula</taxon>
    </lineage>
</organism>
<evidence type="ECO:0000313" key="2">
    <source>
        <dbReference type="EMBL" id="KAK4541262.1"/>
    </source>
</evidence>
<accession>A0AAV9J976</accession>
<name>A0AAV9J976_9PEZI</name>
<proteinExistence type="predicted"/>
<gene>
    <name evidence="2" type="ORF">LTR36_008178</name>
</gene>
<reference evidence="2 3" key="1">
    <citation type="submission" date="2021-11" db="EMBL/GenBank/DDBJ databases">
        <title>Black yeast isolated from Biological Soil Crust.</title>
        <authorList>
            <person name="Kurbessoian T."/>
        </authorList>
    </citation>
    <scope>NUCLEOTIDE SEQUENCE [LARGE SCALE GENOMIC DNA]</scope>
    <source>
        <strain evidence="2 3">CCFEE 5522</strain>
    </source>
</reference>
<keyword evidence="3" id="KW-1185">Reference proteome</keyword>
<evidence type="ECO:0000256" key="1">
    <source>
        <dbReference type="SAM" id="MobiDB-lite"/>
    </source>
</evidence>
<sequence>MSYQILASVCQHPIRASSSLPYSGSNLDFDVRYCPSCSASRSVRQERDTTEQRYRQDRDLQELFPESDRTTARESRREYDRSRLAYQEDLDYQQDRQDRERRAAGRPTMREEGRQFAGLDDPEYLDFRRQMNGYGRTTRIAEPEPERHRSESQYRDQREYLRTSRRYEPGRYADRSGSGYYDTSDPYRRR</sequence>
<dbReference type="AlphaFoldDB" id="A0AAV9J976"/>
<feature type="region of interest" description="Disordered" evidence="1">
    <location>
        <begin position="134"/>
        <end position="190"/>
    </location>
</feature>
<dbReference type="EMBL" id="JAVFHQ010000055">
    <property type="protein sequence ID" value="KAK4541262.1"/>
    <property type="molecule type" value="Genomic_DNA"/>
</dbReference>
<feature type="compositionally biased region" description="Basic and acidic residues" evidence="1">
    <location>
        <begin position="139"/>
        <end position="174"/>
    </location>
</feature>
<protein>
    <submittedName>
        <fullName evidence="2">Uncharacterized protein</fullName>
    </submittedName>
</protein>
<comment type="caution">
    <text evidence="2">The sequence shown here is derived from an EMBL/GenBank/DDBJ whole genome shotgun (WGS) entry which is preliminary data.</text>
</comment>
<dbReference type="Proteomes" id="UP001324427">
    <property type="component" value="Unassembled WGS sequence"/>
</dbReference>